<dbReference type="GO" id="GO:0020037">
    <property type="term" value="F:heme binding"/>
    <property type="evidence" value="ECO:0007669"/>
    <property type="project" value="InterPro"/>
</dbReference>
<keyword evidence="2" id="KW-0503">Monooxygenase</keyword>
<organism evidence="5">
    <name type="scientific">Anisakis simplex</name>
    <name type="common">Herring worm</name>
    <dbReference type="NCBI Taxonomy" id="6269"/>
    <lineage>
        <taxon>Eukaryota</taxon>
        <taxon>Metazoa</taxon>
        <taxon>Ecdysozoa</taxon>
        <taxon>Nematoda</taxon>
        <taxon>Chromadorea</taxon>
        <taxon>Rhabditida</taxon>
        <taxon>Spirurina</taxon>
        <taxon>Ascaridomorpha</taxon>
        <taxon>Ascaridoidea</taxon>
        <taxon>Anisakidae</taxon>
        <taxon>Anisakis</taxon>
        <taxon>Anisakis simplex complex</taxon>
    </lineage>
</organism>
<proteinExistence type="inferred from homology"/>
<reference evidence="3 4" key="2">
    <citation type="submission" date="2018-11" db="EMBL/GenBank/DDBJ databases">
        <authorList>
            <consortium name="Pathogen Informatics"/>
        </authorList>
    </citation>
    <scope>NUCLEOTIDE SEQUENCE [LARGE SCALE GENOMIC DNA]</scope>
</reference>
<comment type="similarity">
    <text evidence="1">Belongs to the cytochrome P450 family.</text>
</comment>
<evidence type="ECO:0000256" key="2">
    <source>
        <dbReference type="ARBA" id="ARBA00023033"/>
    </source>
</evidence>
<dbReference type="InterPro" id="IPR036396">
    <property type="entry name" value="Cyt_P450_sf"/>
</dbReference>
<evidence type="ECO:0000313" key="5">
    <source>
        <dbReference type="WBParaSite" id="ASIM_0002016801-mRNA-1"/>
    </source>
</evidence>
<reference evidence="5" key="1">
    <citation type="submission" date="2017-02" db="UniProtKB">
        <authorList>
            <consortium name="WormBaseParasite"/>
        </authorList>
    </citation>
    <scope>IDENTIFICATION</scope>
</reference>
<accession>A0A0M3KGQ4</accession>
<dbReference type="SUPFAM" id="SSF48264">
    <property type="entry name" value="Cytochrome P450"/>
    <property type="match status" value="1"/>
</dbReference>
<gene>
    <name evidence="3" type="ORF">ASIM_LOCUS19551</name>
</gene>
<keyword evidence="2" id="KW-0560">Oxidoreductase</keyword>
<dbReference type="Gene3D" id="1.10.630.10">
    <property type="entry name" value="Cytochrome P450"/>
    <property type="match status" value="1"/>
</dbReference>
<dbReference type="GO" id="GO:0004497">
    <property type="term" value="F:monooxygenase activity"/>
    <property type="evidence" value="ECO:0007669"/>
    <property type="project" value="UniProtKB-KW"/>
</dbReference>
<evidence type="ECO:0000256" key="1">
    <source>
        <dbReference type="ARBA" id="ARBA00010617"/>
    </source>
</evidence>
<protein>
    <submittedName>
        <fullName evidence="5">Transposase</fullName>
    </submittedName>
</protein>
<keyword evidence="4" id="KW-1185">Reference proteome</keyword>
<evidence type="ECO:0000313" key="4">
    <source>
        <dbReference type="Proteomes" id="UP000267096"/>
    </source>
</evidence>
<evidence type="ECO:0000313" key="3">
    <source>
        <dbReference type="EMBL" id="VDK70432.1"/>
    </source>
</evidence>
<dbReference type="Pfam" id="PF00067">
    <property type="entry name" value="p450"/>
    <property type="match status" value="1"/>
</dbReference>
<dbReference type="GO" id="GO:0005506">
    <property type="term" value="F:iron ion binding"/>
    <property type="evidence" value="ECO:0007669"/>
    <property type="project" value="InterPro"/>
</dbReference>
<name>A0A0M3KGQ4_ANISI</name>
<dbReference type="EMBL" id="UYRR01037458">
    <property type="protein sequence ID" value="VDK70432.1"/>
    <property type="molecule type" value="Genomic_DNA"/>
</dbReference>
<dbReference type="AlphaFoldDB" id="A0A0M3KGQ4"/>
<dbReference type="GO" id="GO:0016705">
    <property type="term" value="F:oxidoreductase activity, acting on paired donors, with incorporation or reduction of molecular oxygen"/>
    <property type="evidence" value="ECO:0007669"/>
    <property type="project" value="InterPro"/>
</dbReference>
<sequence>MRFAQLEMRLALANMLKRFKFVANQKTPEPPLKINALPFTKPAVPIYLSAIRRNT</sequence>
<dbReference type="Proteomes" id="UP000267096">
    <property type="component" value="Unassembled WGS sequence"/>
</dbReference>
<dbReference type="InterPro" id="IPR001128">
    <property type="entry name" value="Cyt_P450"/>
</dbReference>
<dbReference type="WBParaSite" id="ASIM_0002016801-mRNA-1">
    <property type="protein sequence ID" value="ASIM_0002016801-mRNA-1"/>
    <property type="gene ID" value="ASIM_0002016801"/>
</dbReference>